<gene>
    <name evidence="1" type="ORF">DES53_108102</name>
</gene>
<protein>
    <recommendedName>
        <fullName evidence="3">Enolase-like protein</fullName>
    </recommendedName>
</protein>
<dbReference type="OrthoDB" id="7809546at2"/>
<dbReference type="Gene3D" id="3.30.390.10">
    <property type="entry name" value="Enolase-like, N-terminal domain"/>
    <property type="match status" value="1"/>
</dbReference>
<dbReference type="Proteomes" id="UP000253426">
    <property type="component" value="Unassembled WGS sequence"/>
</dbReference>
<evidence type="ECO:0000313" key="1">
    <source>
        <dbReference type="EMBL" id="RBP40395.1"/>
    </source>
</evidence>
<dbReference type="EMBL" id="QNRR01000008">
    <property type="protein sequence ID" value="RBP40395.1"/>
    <property type="molecule type" value="Genomic_DNA"/>
</dbReference>
<reference evidence="1 2" key="1">
    <citation type="submission" date="2018-06" db="EMBL/GenBank/DDBJ databases">
        <title>Genomic Encyclopedia of Type Strains, Phase IV (KMG-IV): sequencing the most valuable type-strain genomes for metagenomic binning, comparative biology and taxonomic classification.</title>
        <authorList>
            <person name="Goeker M."/>
        </authorList>
    </citation>
    <scope>NUCLEOTIDE SEQUENCE [LARGE SCALE GENOMIC DNA]</scope>
    <source>
        <strain evidence="1 2">DSM 25532</strain>
    </source>
</reference>
<evidence type="ECO:0000313" key="2">
    <source>
        <dbReference type="Proteomes" id="UP000253426"/>
    </source>
</evidence>
<dbReference type="InterPro" id="IPR029017">
    <property type="entry name" value="Enolase-like_N"/>
</dbReference>
<accession>A0A366HEZ3</accession>
<name>A0A366HEZ3_9BACT</name>
<comment type="caution">
    <text evidence="1">The sequence shown here is derived from an EMBL/GenBank/DDBJ whole genome shotgun (WGS) entry which is preliminary data.</text>
</comment>
<dbReference type="InterPro" id="IPR036849">
    <property type="entry name" value="Enolase-like_C_sf"/>
</dbReference>
<dbReference type="SUPFAM" id="SSF51604">
    <property type="entry name" value="Enolase C-terminal domain-like"/>
    <property type="match status" value="1"/>
</dbReference>
<dbReference type="Gene3D" id="3.20.20.120">
    <property type="entry name" value="Enolase-like C-terminal domain"/>
    <property type="match status" value="1"/>
</dbReference>
<dbReference type="SUPFAM" id="SSF54826">
    <property type="entry name" value="Enolase N-terminal domain-like"/>
    <property type="match status" value="1"/>
</dbReference>
<dbReference type="AlphaFoldDB" id="A0A366HEZ3"/>
<organism evidence="1 2">
    <name type="scientific">Roseimicrobium gellanilyticum</name>
    <dbReference type="NCBI Taxonomy" id="748857"/>
    <lineage>
        <taxon>Bacteria</taxon>
        <taxon>Pseudomonadati</taxon>
        <taxon>Verrucomicrobiota</taxon>
        <taxon>Verrucomicrobiia</taxon>
        <taxon>Verrucomicrobiales</taxon>
        <taxon>Verrucomicrobiaceae</taxon>
        <taxon>Roseimicrobium</taxon>
    </lineage>
</organism>
<keyword evidence="2" id="KW-1185">Reference proteome</keyword>
<proteinExistence type="predicted"/>
<sequence>MSEKAACRLRVLEVDLRVHPMRTRFPFRYGIASMTAVPHLFVKIDIEVDGKSTTGIASDGLPPKWFTKNPQSSMEQDWAEMIAVIQHAAKVALRYNASPLTYLDLWQQLKEDQAHWAAQHGHPPLLWNFGISLVERAILDALCKATGMPLHRLVKSEELGVDLGEVHPALEGIRPADYLPESPLPSIRVRHTVGLADPIRVEDIPAGERLQDGLPQALEECIPAYGLRCFKIKFGNDLSSDRARLRAISETLTSLCADDWQITLDGNEFFHDMSAFRSYFEELQRDAALRPLLDRMLWVEQPMHRDQALSDAVGVTLRDWKDAPTLIIDESDGSLGDAQRALHLGYAGTSHKNCKGVLKGLANAGFIHRHRLEHPGEKFVISGEDLVNVGPIALLQDLAMQALLGVPHVERNGHHYFRGLNMYPPEISQQTAEAHPDLYATLPDGLTALNITKGELSLRTVNEAPFGSKVVPDLSSFPTLKEWIYQGGLQALEG</sequence>
<evidence type="ECO:0008006" key="3">
    <source>
        <dbReference type="Google" id="ProtNLM"/>
    </source>
</evidence>
<dbReference type="RefSeq" id="WP_113960268.1">
    <property type="nucleotide sequence ID" value="NZ_QNRR01000008.1"/>
</dbReference>